<dbReference type="Gene3D" id="3.40.50.1820">
    <property type="entry name" value="alpha/beta hydrolase"/>
    <property type="match status" value="1"/>
</dbReference>
<dbReference type="InterPro" id="IPR029058">
    <property type="entry name" value="AB_hydrolase_fold"/>
</dbReference>
<dbReference type="PANTHER" id="PTHR48250">
    <property type="entry name" value="CUTINASE 2-RELATED"/>
    <property type="match status" value="1"/>
</dbReference>
<dbReference type="InterPro" id="IPR043580">
    <property type="entry name" value="CUTINASE_1"/>
</dbReference>
<feature type="chain" id="PRO_5041407101" description="Cutinase" evidence="14">
    <location>
        <begin position="16"/>
        <end position="232"/>
    </location>
</feature>
<dbReference type="PANTHER" id="PTHR48250:SF3">
    <property type="entry name" value="CUTINASE 1-RELATED"/>
    <property type="match status" value="1"/>
</dbReference>
<dbReference type="GO" id="GO:0005576">
    <property type="term" value="C:extracellular region"/>
    <property type="evidence" value="ECO:0007669"/>
    <property type="project" value="UniProtKB-SubCell"/>
</dbReference>
<sequence length="232" mass="24399">MKFLSLLATASLAMAFDWSAKDSKRQILGGGRVRSTANEFRDGGCNDIIFVWARGSTEIGNMGTVVGPDLANNLKDAFPGRVAVQGVDYGALLSTNFLPGGTDPASIREMRTILDDAMTQCPDSVIVTGGYSQGAAVNHRVIEDLPQAQQDRIAGVIMFGDTQNRADRGQIPNFDPQKTEIICASLPRDTVCDGVLTSAVLPPHLSYGRNAGEGADFLIGKVNGVLGAGAAA</sequence>
<dbReference type="EC" id="3.1.1.74" evidence="3 13"/>
<keyword evidence="6 14" id="KW-0732">Signal</keyword>
<dbReference type="AlphaFoldDB" id="A0AA39LB82"/>
<feature type="active site" description="Proton donor/acceptor" evidence="11">
    <location>
        <position position="204"/>
    </location>
</feature>
<dbReference type="FunFam" id="3.40.50.1820:FF:000235">
    <property type="entry name" value="Cutinase 1"/>
    <property type="match status" value="1"/>
</dbReference>
<comment type="function">
    <text evidence="13">Catalyzes the hydrolysis of complex carboxylic polyesters found in the cell wall of plants. Degrades cutin, a macromolecule that forms the structure of the plant cuticle.</text>
</comment>
<evidence type="ECO:0000256" key="7">
    <source>
        <dbReference type="ARBA" id="ARBA00022801"/>
    </source>
</evidence>
<gene>
    <name evidence="15" type="ORF">NLU13_0213</name>
</gene>
<comment type="subcellular location">
    <subcellularLocation>
        <location evidence="1 13">Secreted</location>
    </subcellularLocation>
</comment>
<feature type="disulfide bond" evidence="12">
    <location>
        <begin position="45"/>
        <end position="121"/>
    </location>
</feature>
<evidence type="ECO:0000256" key="5">
    <source>
        <dbReference type="ARBA" id="ARBA00022525"/>
    </source>
</evidence>
<comment type="similarity">
    <text evidence="2 13">Belongs to the cutinase family.</text>
</comment>
<dbReference type="SUPFAM" id="SSF53474">
    <property type="entry name" value="alpha/beta-Hydrolases"/>
    <property type="match status" value="1"/>
</dbReference>
<comment type="catalytic activity">
    <reaction evidence="10 13">
        <text>cutin + H2O = cutin monomers.</text>
        <dbReference type="EC" id="3.1.1.74"/>
    </reaction>
</comment>
<dbReference type="PROSITE" id="PS00155">
    <property type="entry name" value="CUTINASE_1"/>
    <property type="match status" value="1"/>
</dbReference>
<keyword evidence="7 13" id="KW-0378">Hydrolase</keyword>
<evidence type="ECO:0000256" key="10">
    <source>
        <dbReference type="ARBA" id="ARBA00034045"/>
    </source>
</evidence>
<dbReference type="EMBL" id="JAPDFR010000001">
    <property type="protein sequence ID" value="KAK0390710.1"/>
    <property type="molecule type" value="Genomic_DNA"/>
</dbReference>
<evidence type="ECO:0000256" key="13">
    <source>
        <dbReference type="RuleBase" id="RU361263"/>
    </source>
</evidence>
<dbReference type="PRINTS" id="PR00129">
    <property type="entry name" value="CUTINASE"/>
</dbReference>
<evidence type="ECO:0000256" key="11">
    <source>
        <dbReference type="PIRSR" id="PIRSR611150-1"/>
    </source>
</evidence>
<evidence type="ECO:0000256" key="3">
    <source>
        <dbReference type="ARBA" id="ARBA00013095"/>
    </source>
</evidence>
<evidence type="ECO:0000256" key="8">
    <source>
        <dbReference type="ARBA" id="ARBA00023026"/>
    </source>
</evidence>
<evidence type="ECO:0000313" key="16">
    <source>
        <dbReference type="Proteomes" id="UP001175261"/>
    </source>
</evidence>
<evidence type="ECO:0000256" key="9">
    <source>
        <dbReference type="ARBA" id="ARBA00023157"/>
    </source>
</evidence>
<dbReference type="Pfam" id="PF01083">
    <property type="entry name" value="Cutinase"/>
    <property type="match status" value="1"/>
</dbReference>
<keyword evidence="8" id="KW-0843">Virulence</keyword>
<feature type="disulfide bond" evidence="12">
    <location>
        <begin position="183"/>
        <end position="192"/>
    </location>
</feature>
<evidence type="ECO:0000256" key="4">
    <source>
        <dbReference type="ARBA" id="ARBA00022487"/>
    </source>
</evidence>
<dbReference type="SMART" id="SM01110">
    <property type="entry name" value="Cutinase"/>
    <property type="match status" value="1"/>
</dbReference>
<organism evidence="15 16">
    <name type="scientific">Sarocladium strictum</name>
    <name type="common">Black bundle disease fungus</name>
    <name type="synonym">Acremonium strictum</name>
    <dbReference type="NCBI Taxonomy" id="5046"/>
    <lineage>
        <taxon>Eukaryota</taxon>
        <taxon>Fungi</taxon>
        <taxon>Dikarya</taxon>
        <taxon>Ascomycota</taxon>
        <taxon>Pezizomycotina</taxon>
        <taxon>Sordariomycetes</taxon>
        <taxon>Hypocreomycetidae</taxon>
        <taxon>Hypocreales</taxon>
        <taxon>Sarocladiaceae</taxon>
        <taxon>Sarocladium</taxon>
    </lineage>
</organism>
<reference evidence="15" key="1">
    <citation type="submission" date="2022-10" db="EMBL/GenBank/DDBJ databases">
        <title>Determination and structural analysis of whole genome sequence of Sarocladium strictum F4-1.</title>
        <authorList>
            <person name="Hu L."/>
            <person name="Jiang Y."/>
        </authorList>
    </citation>
    <scope>NUCLEOTIDE SEQUENCE</scope>
    <source>
        <strain evidence="15">F4-1</strain>
    </source>
</reference>
<dbReference type="Proteomes" id="UP001175261">
    <property type="component" value="Unassembled WGS sequence"/>
</dbReference>
<dbReference type="GO" id="GO:0016052">
    <property type="term" value="P:carbohydrate catabolic process"/>
    <property type="evidence" value="ECO:0007669"/>
    <property type="project" value="TreeGrafter"/>
</dbReference>
<feature type="active site" evidence="11">
    <location>
        <position position="189"/>
    </location>
</feature>
<dbReference type="InterPro" id="IPR011150">
    <property type="entry name" value="Cutinase_monf"/>
</dbReference>
<proteinExistence type="inferred from homology"/>
<keyword evidence="5 13" id="KW-0964">Secreted</keyword>
<keyword evidence="9 12" id="KW-1015">Disulfide bond</keyword>
<keyword evidence="4 13" id="KW-0719">Serine esterase</keyword>
<protein>
    <recommendedName>
        <fullName evidence="3 13">Cutinase</fullName>
        <ecNumber evidence="3 13">3.1.1.74</ecNumber>
    </recommendedName>
</protein>
<evidence type="ECO:0000256" key="6">
    <source>
        <dbReference type="ARBA" id="ARBA00022729"/>
    </source>
</evidence>
<evidence type="ECO:0000256" key="1">
    <source>
        <dbReference type="ARBA" id="ARBA00004613"/>
    </source>
</evidence>
<evidence type="ECO:0000313" key="15">
    <source>
        <dbReference type="EMBL" id="KAK0390710.1"/>
    </source>
</evidence>
<evidence type="ECO:0000256" key="2">
    <source>
        <dbReference type="ARBA" id="ARBA00007534"/>
    </source>
</evidence>
<name>A0AA39LB82_SARSR</name>
<keyword evidence="16" id="KW-1185">Reference proteome</keyword>
<feature type="signal peptide" evidence="14">
    <location>
        <begin position="1"/>
        <end position="15"/>
    </location>
</feature>
<dbReference type="GO" id="GO:0050525">
    <property type="term" value="F:cutinase activity"/>
    <property type="evidence" value="ECO:0007669"/>
    <property type="project" value="UniProtKB-UniRule"/>
</dbReference>
<accession>A0AA39LB82</accession>
<comment type="caution">
    <text evidence="15">The sequence shown here is derived from an EMBL/GenBank/DDBJ whole genome shotgun (WGS) entry which is preliminary data.</text>
</comment>
<feature type="active site" description="Nucleophile" evidence="11">
    <location>
        <position position="132"/>
    </location>
</feature>
<dbReference type="InterPro" id="IPR000675">
    <property type="entry name" value="Cutinase/axe"/>
</dbReference>
<evidence type="ECO:0000256" key="12">
    <source>
        <dbReference type="PIRSR" id="PIRSR611150-2"/>
    </source>
</evidence>
<evidence type="ECO:0000256" key="14">
    <source>
        <dbReference type="SAM" id="SignalP"/>
    </source>
</evidence>